<proteinExistence type="predicted"/>
<gene>
    <name evidence="1" type="ORF">J2S17_004867</name>
</gene>
<evidence type="ECO:0000313" key="1">
    <source>
        <dbReference type="EMBL" id="MDQ0272973.1"/>
    </source>
</evidence>
<dbReference type="EMBL" id="JAUSUB010000031">
    <property type="protein sequence ID" value="MDQ0272973.1"/>
    <property type="molecule type" value="Genomic_DNA"/>
</dbReference>
<organism evidence="1 2">
    <name type="scientific">Cytobacillus purgationiresistens</name>
    <dbReference type="NCBI Taxonomy" id="863449"/>
    <lineage>
        <taxon>Bacteria</taxon>
        <taxon>Bacillati</taxon>
        <taxon>Bacillota</taxon>
        <taxon>Bacilli</taxon>
        <taxon>Bacillales</taxon>
        <taxon>Bacillaceae</taxon>
        <taxon>Cytobacillus</taxon>
    </lineage>
</organism>
<keyword evidence="2" id="KW-1185">Reference proteome</keyword>
<accession>A0ABU0ARC9</accession>
<name>A0ABU0ARC9_9BACI</name>
<protein>
    <submittedName>
        <fullName evidence="1">Uncharacterized protein</fullName>
    </submittedName>
</protein>
<dbReference type="Proteomes" id="UP001238088">
    <property type="component" value="Unassembled WGS sequence"/>
</dbReference>
<evidence type="ECO:0000313" key="2">
    <source>
        <dbReference type="Proteomes" id="UP001238088"/>
    </source>
</evidence>
<reference evidence="1 2" key="1">
    <citation type="submission" date="2023-07" db="EMBL/GenBank/DDBJ databases">
        <title>Genomic Encyclopedia of Type Strains, Phase IV (KMG-IV): sequencing the most valuable type-strain genomes for metagenomic binning, comparative biology and taxonomic classification.</title>
        <authorList>
            <person name="Goeker M."/>
        </authorList>
    </citation>
    <scope>NUCLEOTIDE SEQUENCE [LARGE SCALE GENOMIC DNA]</scope>
    <source>
        <strain evidence="1 2">DSM 23494</strain>
    </source>
</reference>
<sequence length="47" mass="5557">MNINEEEYLIFINEIGRLLDEYKESTNNESKTIIIEEIELLGEVINK</sequence>
<comment type="caution">
    <text evidence="1">The sequence shown here is derived from an EMBL/GenBank/DDBJ whole genome shotgun (WGS) entry which is preliminary data.</text>
</comment>